<proteinExistence type="predicted"/>
<gene>
    <name evidence="2" type="ORF">V6N11_018009</name>
</gene>
<reference evidence="2 3" key="1">
    <citation type="journal article" date="2024" name="G3 (Bethesda)">
        <title>Genome assembly of Hibiscus sabdariffa L. provides insights into metabolisms of medicinal natural products.</title>
        <authorList>
            <person name="Kim T."/>
        </authorList>
    </citation>
    <scope>NUCLEOTIDE SEQUENCE [LARGE SCALE GENOMIC DNA]</scope>
    <source>
        <strain evidence="2">TK-2024</strain>
        <tissue evidence="2">Old leaves</tissue>
    </source>
</reference>
<dbReference type="PANTHER" id="PTHR47723">
    <property type="entry name" value="OS05G0353850 PROTEIN"/>
    <property type="match status" value="1"/>
</dbReference>
<dbReference type="InterPro" id="IPR036397">
    <property type="entry name" value="RNaseH_sf"/>
</dbReference>
<protein>
    <recommendedName>
        <fullName evidence="1">RNase H type-1 domain-containing protein</fullName>
    </recommendedName>
</protein>
<dbReference type="Gene3D" id="3.30.420.10">
    <property type="entry name" value="Ribonuclease H-like superfamily/Ribonuclease H"/>
    <property type="match status" value="1"/>
</dbReference>
<dbReference type="InterPro" id="IPR044730">
    <property type="entry name" value="RNase_H-like_dom_plant"/>
</dbReference>
<dbReference type="InterPro" id="IPR053151">
    <property type="entry name" value="RNase_H-like"/>
</dbReference>
<evidence type="ECO:0000313" key="3">
    <source>
        <dbReference type="Proteomes" id="UP001396334"/>
    </source>
</evidence>
<dbReference type="Proteomes" id="UP001396334">
    <property type="component" value="Unassembled WGS sequence"/>
</dbReference>
<keyword evidence="3" id="KW-1185">Reference proteome</keyword>
<dbReference type="EMBL" id="JBBPBN010000008">
    <property type="protein sequence ID" value="KAK9032967.1"/>
    <property type="molecule type" value="Genomic_DNA"/>
</dbReference>
<evidence type="ECO:0000259" key="1">
    <source>
        <dbReference type="Pfam" id="PF13456"/>
    </source>
</evidence>
<dbReference type="Pfam" id="PF13456">
    <property type="entry name" value="RVT_3"/>
    <property type="match status" value="1"/>
</dbReference>
<sequence length="222" mass="25312">MGREMRLIGLPFGASKFYRRSARIAWIFEGLRDSHVHVWNKIFKGFMEYQQQQNVPSDRPSHSSHATSWAPPPSNFLKINCDTSFSNSRKYVDIAAMVRNCIRKVVDGINTQVNASSAHVVECLALRIGSTLIEQQGWQQVIVESDCKHAIEMVNDRTSDTLEAKAVVSDIRSLNAKESNVIFYFVSRMSNQVDEWVARATFKSVCPPQWTPQIPYDLYPLL</sequence>
<organism evidence="2 3">
    <name type="scientific">Hibiscus sabdariffa</name>
    <name type="common">roselle</name>
    <dbReference type="NCBI Taxonomy" id="183260"/>
    <lineage>
        <taxon>Eukaryota</taxon>
        <taxon>Viridiplantae</taxon>
        <taxon>Streptophyta</taxon>
        <taxon>Embryophyta</taxon>
        <taxon>Tracheophyta</taxon>
        <taxon>Spermatophyta</taxon>
        <taxon>Magnoliopsida</taxon>
        <taxon>eudicotyledons</taxon>
        <taxon>Gunneridae</taxon>
        <taxon>Pentapetalae</taxon>
        <taxon>rosids</taxon>
        <taxon>malvids</taxon>
        <taxon>Malvales</taxon>
        <taxon>Malvaceae</taxon>
        <taxon>Malvoideae</taxon>
        <taxon>Hibiscus</taxon>
    </lineage>
</organism>
<comment type="caution">
    <text evidence="2">The sequence shown here is derived from an EMBL/GenBank/DDBJ whole genome shotgun (WGS) entry which is preliminary data.</text>
</comment>
<evidence type="ECO:0000313" key="2">
    <source>
        <dbReference type="EMBL" id="KAK9032967.1"/>
    </source>
</evidence>
<name>A0ABR2T646_9ROSI</name>
<dbReference type="CDD" id="cd06222">
    <property type="entry name" value="RNase_H_like"/>
    <property type="match status" value="1"/>
</dbReference>
<accession>A0ABR2T646</accession>
<dbReference type="InterPro" id="IPR002156">
    <property type="entry name" value="RNaseH_domain"/>
</dbReference>
<dbReference type="PANTHER" id="PTHR47723:SF21">
    <property type="entry name" value="POLYNUCLEOTIDYL TRANSFERASE, RIBONUCLEASE H-LIKE SUPERFAMILY PROTEIN"/>
    <property type="match status" value="1"/>
</dbReference>
<feature type="domain" description="RNase H type-1" evidence="1">
    <location>
        <begin position="80"/>
        <end position="199"/>
    </location>
</feature>